<gene>
    <name evidence="1" type="ORF">SAMN05192583_0939</name>
</gene>
<dbReference type="EMBL" id="FOCF01000002">
    <property type="protein sequence ID" value="SEM70787.1"/>
    <property type="molecule type" value="Genomic_DNA"/>
</dbReference>
<evidence type="ECO:0000313" key="2">
    <source>
        <dbReference type="Proteomes" id="UP000199206"/>
    </source>
</evidence>
<proteinExistence type="predicted"/>
<dbReference type="AlphaFoldDB" id="A0A1H8AMN9"/>
<protein>
    <submittedName>
        <fullName evidence="1">Uncharacterized protein</fullName>
    </submittedName>
</protein>
<accession>A0A1H8AMN9</accession>
<evidence type="ECO:0000313" key="1">
    <source>
        <dbReference type="EMBL" id="SEM70787.1"/>
    </source>
</evidence>
<dbReference type="RefSeq" id="WP_170841840.1">
    <property type="nucleotide sequence ID" value="NZ_FOCF01000002.1"/>
</dbReference>
<reference evidence="2" key="1">
    <citation type="submission" date="2016-10" db="EMBL/GenBank/DDBJ databases">
        <authorList>
            <person name="Varghese N."/>
            <person name="Submissions S."/>
        </authorList>
    </citation>
    <scope>NUCLEOTIDE SEQUENCE [LARGE SCALE GENOMIC DNA]</scope>
    <source>
        <strain evidence="2">S6-262</strain>
    </source>
</reference>
<keyword evidence="2" id="KW-1185">Reference proteome</keyword>
<name>A0A1H8AMN9_9SPHN</name>
<organism evidence="1 2">
    <name type="scientific">Sphingomonas gellani</name>
    <dbReference type="NCBI Taxonomy" id="1166340"/>
    <lineage>
        <taxon>Bacteria</taxon>
        <taxon>Pseudomonadati</taxon>
        <taxon>Pseudomonadota</taxon>
        <taxon>Alphaproteobacteria</taxon>
        <taxon>Sphingomonadales</taxon>
        <taxon>Sphingomonadaceae</taxon>
        <taxon>Sphingomonas</taxon>
    </lineage>
</organism>
<dbReference type="Proteomes" id="UP000199206">
    <property type="component" value="Unassembled WGS sequence"/>
</dbReference>
<sequence length="47" mass="5184">MKDRSDRLLGIALFMVSLAVTAAYWATWPTEAESPNFIGSEAELARP</sequence>